<keyword evidence="3" id="KW-1003">Cell membrane</keyword>
<evidence type="ECO:0000256" key="3">
    <source>
        <dbReference type="ARBA" id="ARBA00022475"/>
    </source>
</evidence>
<keyword evidence="7 13" id="KW-0812">Transmembrane</keyword>
<dbReference type="AlphaFoldDB" id="A0A8J3GWD4"/>
<organism evidence="15 16">
    <name type="scientific">Seohaeicola zhoushanensis</name>
    <dbReference type="NCBI Taxonomy" id="1569283"/>
    <lineage>
        <taxon>Bacteria</taxon>
        <taxon>Pseudomonadati</taxon>
        <taxon>Pseudomonadota</taxon>
        <taxon>Alphaproteobacteria</taxon>
        <taxon>Rhodobacterales</taxon>
        <taxon>Roseobacteraceae</taxon>
        <taxon>Seohaeicola</taxon>
    </lineage>
</organism>
<name>A0A8J3GWD4_9RHOB</name>
<keyword evidence="9 13" id="KW-1133">Transmembrane helix</keyword>
<dbReference type="GO" id="GO:0009245">
    <property type="term" value="P:lipid A biosynthetic process"/>
    <property type="evidence" value="ECO:0007669"/>
    <property type="project" value="UniProtKB-KW"/>
</dbReference>
<evidence type="ECO:0000256" key="7">
    <source>
        <dbReference type="ARBA" id="ARBA00022692"/>
    </source>
</evidence>
<keyword evidence="10" id="KW-0443">Lipid metabolism</keyword>
<dbReference type="GO" id="GO:0022857">
    <property type="term" value="F:transmembrane transporter activity"/>
    <property type="evidence" value="ECO:0007669"/>
    <property type="project" value="InterPro"/>
</dbReference>
<dbReference type="GO" id="GO:0005886">
    <property type="term" value="C:plasma membrane"/>
    <property type="evidence" value="ECO:0007669"/>
    <property type="project" value="UniProtKB-SubCell"/>
</dbReference>
<gene>
    <name evidence="15" type="ORF">GCM10017056_13450</name>
</gene>
<keyword evidence="6" id="KW-0441">Lipid A biosynthesis</keyword>
<keyword evidence="8" id="KW-0448">Lipopolysaccharide biosynthesis</keyword>
<dbReference type="PANTHER" id="PTHR30561">
    <property type="entry name" value="SMR FAMILY PROTON-DEPENDENT DRUG EFFLUX TRANSPORTER SUGE"/>
    <property type="match status" value="1"/>
</dbReference>
<evidence type="ECO:0000256" key="1">
    <source>
        <dbReference type="ARBA" id="ARBA00004651"/>
    </source>
</evidence>
<evidence type="ECO:0000313" key="15">
    <source>
        <dbReference type="EMBL" id="GHF42943.1"/>
    </source>
</evidence>
<dbReference type="InterPro" id="IPR000620">
    <property type="entry name" value="EamA_dom"/>
</dbReference>
<evidence type="ECO:0000256" key="12">
    <source>
        <dbReference type="ARBA" id="ARBA00038032"/>
    </source>
</evidence>
<keyword evidence="11 13" id="KW-0472">Membrane</keyword>
<evidence type="ECO:0000256" key="13">
    <source>
        <dbReference type="SAM" id="Phobius"/>
    </source>
</evidence>
<evidence type="ECO:0000256" key="11">
    <source>
        <dbReference type="ARBA" id="ARBA00023136"/>
    </source>
</evidence>
<accession>A0A8J3GWD4</accession>
<feature type="transmembrane region" description="Helical" evidence="13">
    <location>
        <begin position="144"/>
        <end position="161"/>
    </location>
</feature>
<dbReference type="PANTHER" id="PTHR30561:SF1">
    <property type="entry name" value="MULTIDRUG TRANSPORTER EMRE"/>
    <property type="match status" value="1"/>
</dbReference>
<dbReference type="GO" id="GO:0009103">
    <property type="term" value="P:lipopolysaccharide biosynthetic process"/>
    <property type="evidence" value="ECO:0007669"/>
    <property type="project" value="UniProtKB-KW"/>
</dbReference>
<keyword evidence="4" id="KW-0444">Lipid biosynthesis</keyword>
<dbReference type="EMBL" id="BNCJ01000002">
    <property type="protein sequence ID" value="GHF42943.1"/>
    <property type="molecule type" value="Genomic_DNA"/>
</dbReference>
<proteinExistence type="inferred from homology"/>
<evidence type="ECO:0000313" key="16">
    <source>
        <dbReference type="Proteomes" id="UP000626220"/>
    </source>
</evidence>
<evidence type="ECO:0000256" key="8">
    <source>
        <dbReference type="ARBA" id="ARBA00022985"/>
    </source>
</evidence>
<comment type="similarity">
    <text evidence="12">Belongs to the drug/metabolite transporter (DMT) superfamily. Small multidrug resistance (SMR) (TC 2.A.7.1) family.</text>
</comment>
<feature type="transmembrane region" description="Helical" evidence="13">
    <location>
        <begin position="63"/>
        <end position="82"/>
    </location>
</feature>
<feature type="transmembrane region" description="Helical" evidence="13">
    <location>
        <begin position="232"/>
        <end position="254"/>
    </location>
</feature>
<dbReference type="SUPFAM" id="SSF103481">
    <property type="entry name" value="Multidrug resistance efflux transporter EmrE"/>
    <property type="match status" value="2"/>
</dbReference>
<evidence type="ECO:0000256" key="10">
    <source>
        <dbReference type="ARBA" id="ARBA00023098"/>
    </source>
</evidence>
<evidence type="ECO:0000256" key="6">
    <source>
        <dbReference type="ARBA" id="ARBA00022556"/>
    </source>
</evidence>
<dbReference type="Pfam" id="PF00892">
    <property type="entry name" value="EamA"/>
    <property type="match status" value="1"/>
</dbReference>
<dbReference type="Proteomes" id="UP000626220">
    <property type="component" value="Unassembled WGS sequence"/>
</dbReference>
<evidence type="ECO:0000256" key="5">
    <source>
        <dbReference type="ARBA" id="ARBA00022519"/>
    </source>
</evidence>
<dbReference type="RefSeq" id="WP_189679257.1">
    <property type="nucleotide sequence ID" value="NZ_BNCJ01000002.1"/>
</dbReference>
<sequence>MSAEIFALVLVAALLHAVWNALVKGGADKSAAMMAVVIGQAVAGLLVLPFATVPDLASLPFMFLGMALHIGYQVFLVAAYRIGDLTQVYPIARGASPMIVTAVSVLLLGVQFTTGELLAVALIALGIASMSLGRGAAGLVQGKATLLALITGAFIASYSMSDGWGARLAGTALGYYGWVSILNAVGFMALARVLRPGLVTAGFRQRKSLVIGGGASFIAYALVVYAFTQAPIALVTALRETSIVFALGIGVLFLGERITPLKVLATLATVAGAILLRLAHL</sequence>
<reference evidence="15" key="2">
    <citation type="submission" date="2020-09" db="EMBL/GenBank/DDBJ databases">
        <authorList>
            <person name="Sun Q."/>
            <person name="Kim S."/>
        </authorList>
    </citation>
    <scope>NUCLEOTIDE SEQUENCE</scope>
    <source>
        <strain evidence="15">KCTC 42650</strain>
    </source>
</reference>
<comment type="caution">
    <text evidence="15">The sequence shown here is derived from an EMBL/GenBank/DDBJ whole genome shotgun (WGS) entry which is preliminary data.</text>
</comment>
<evidence type="ECO:0000256" key="2">
    <source>
        <dbReference type="ARBA" id="ARBA00022448"/>
    </source>
</evidence>
<evidence type="ECO:0000259" key="14">
    <source>
        <dbReference type="Pfam" id="PF00892"/>
    </source>
</evidence>
<keyword evidence="2" id="KW-0813">Transport</keyword>
<feature type="transmembrane region" description="Helical" evidence="13">
    <location>
        <begin position="102"/>
        <end position="132"/>
    </location>
</feature>
<protein>
    <recommendedName>
        <fullName evidence="14">EamA domain-containing protein</fullName>
    </recommendedName>
</protein>
<keyword evidence="16" id="KW-1185">Reference proteome</keyword>
<feature type="transmembrane region" description="Helical" evidence="13">
    <location>
        <begin position="30"/>
        <end position="51"/>
    </location>
</feature>
<feature type="transmembrane region" description="Helical" evidence="13">
    <location>
        <begin position="261"/>
        <end position="279"/>
    </location>
</feature>
<keyword evidence="5" id="KW-0997">Cell inner membrane</keyword>
<evidence type="ECO:0000256" key="4">
    <source>
        <dbReference type="ARBA" id="ARBA00022516"/>
    </source>
</evidence>
<feature type="transmembrane region" description="Helical" evidence="13">
    <location>
        <begin position="206"/>
        <end position="226"/>
    </location>
</feature>
<comment type="subcellular location">
    <subcellularLocation>
        <location evidence="1">Cell membrane</location>
        <topology evidence="1">Multi-pass membrane protein</topology>
    </subcellularLocation>
</comment>
<feature type="transmembrane region" description="Helical" evidence="13">
    <location>
        <begin position="173"/>
        <end position="194"/>
    </location>
</feature>
<reference evidence="15" key="1">
    <citation type="journal article" date="2014" name="Int. J. Syst. Evol. Microbiol.">
        <title>Complete genome sequence of Corynebacterium casei LMG S-19264T (=DSM 44701T), isolated from a smear-ripened cheese.</title>
        <authorList>
            <consortium name="US DOE Joint Genome Institute (JGI-PGF)"/>
            <person name="Walter F."/>
            <person name="Albersmeier A."/>
            <person name="Kalinowski J."/>
            <person name="Ruckert C."/>
        </authorList>
    </citation>
    <scope>NUCLEOTIDE SEQUENCE</scope>
    <source>
        <strain evidence="15">KCTC 42650</strain>
    </source>
</reference>
<dbReference type="Gene3D" id="1.10.3730.20">
    <property type="match status" value="2"/>
</dbReference>
<dbReference type="InterPro" id="IPR000390">
    <property type="entry name" value="Small_drug/metabolite_transptr"/>
</dbReference>
<dbReference type="InterPro" id="IPR037185">
    <property type="entry name" value="EmrE-like"/>
</dbReference>
<evidence type="ECO:0000256" key="9">
    <source>
        <dbReference type="ARBA" id="ARBA00022989"/>
    </source>
</evidence>
<feature type="domain" description="EamA" evidence="14">
    <location>
        <begin position="145"/>
        <end position="276"/>
    </location>
</feature>